<sequence length="114" mass="13121">MVFTNFKEAQAYARKRRLENKEHYAINQRPQGRLTVGKCGKYRGQRPAWTTRDDERPEFYNITHSKIYKLHPADAPLILGLLAEGLTQKEVAEKFDVSRSGIATFVRKAKANRG</sequence>
<keyword evidence="2" id="KW-1185">Reference proteome</keyword>
<organism evidence="1 2">
    <name type="scientific">Xenorhabdus taiwanensis</name>
    <dbReference type="NCBI Taxonomy" id="3085177"/>
    <lineage>
        <taxon>Bacteria</taxon>
        <taxon>Pseudomonadati</taxon>
        <taxon>Pseudomonadota</taxon>
        <taxon>Gammaproteobacteria</taxon>
        <taxon>Enterobacterales</taxon>
        <taxon>Morganellaceae</taxon>
        <taxon>Xenorhabdus</taxon>
    </lineage>
</organism>
<proteinExistence type="predicted"/>
<dbReference type="RefSeq" id="WP_374051388.1">
    <property type="nucleotide sequence ID" value="NZ_AP028978.1"/>
</dbReference>
<protein>
    <recommendedName>
        <fullName evidence="3">HTH luxR-type domain-containing protein</fullName>
    </recommendedName>
</protein>
<dbReference type="InterPro" id="IPR013324">
    <property type="entry name" value="RNA_pol_sigma_r3/r4-like"/>
</dbReference>
<reference evidence="1 2" key="1">
    <citation type="submission" date="2023-10" db="EMBL/GenBank/DDBJ databases">
        <title>Xenorhabdus taiwanensis sp. nov., a symbiotic bacterium associated with the entomopathogenic nematode Steinernema taiwanensis.</title>
        <authorList>
            <person name="Tseng C.T."/>
            <person name="Shu H.Y."/>
            <person name="Chen M.H."/>
            <person name="Fang Y.J."/>
            <person name="Wu T.L."/>
            <person name="Lin Y.C."/>
            <person name="Huang C.J."/>
        </authorList>
    </citation>
    <scope>NUCLEOTIDE SEQUENCE [LARGE SCALE GENOMIC DNA]</scope>
    <source>
        <strain evidence="1 2">TCT-1</strain>
    </source>
</reference>
<evidence type="ECO:0000313" key="1">
    <source>
        <dbReference type="EMBL" id="BET97777.1"/>
    </source>
</evidence>
<name>A0ABN7C623_9GAMM</name>
<dbReference type="SUPFAM" id="SSF88659">
    <property type="entry name" value="Sigma3 and sigma4 domains of RNA polymerase sigma factors"/>
    <property type="match status" value="1"/>
</dbReference>
<dbReference type="Proteomes" id="UP001529514">
    <property type="component" value="Chromosome"/>
</dbReference>
<gene>
    <name evidence="1" type="ORF">TCT1_26980</name>
</gene>
<evidence type="ECO:0008006" key="3">
    <source>
        <dbReference type="Google" id="ProtNLM"/>
    </source>
</evidence>
<evidence type="ECO:0000313" key="2">
    <source>
        <dbReference type="Proteomes" id="UP001529514"/>
    </source>
</evidence>
<accession>A0ABN7C623</accession>
<dbReference type="EMBL" id="AP028978">
    <property type="protein sequence ID" value="BET97777.1"/>
    <property type="molecule type" value="Genomic_DNA"/>
</dbReference>